<gene>
    <name evidence="1" type="ORF">R1flu_026595</name>
</gene>
<dbReference type="AlphaFoldDB" id="A0ABD1XGD9"/>
<evidence type="ECO:0000313" key="2">
    <source>
        <dbReference type="Proteomes" id="UP001605036"/>
    </source>
</evidence>
<evidence type="ECO:0000313" key="1">
    <source>
        <dbReference type="EMBL" id="KAL2608022.1"/>
    </source>
</evidence>
<reference evidence="1 2" key="1">
    <citation type="submission" date="2024-09" db="EMBL/GenBank/DDBJ databases">
        <title>Chromosome-scale assembly of Riccia fluitans.</title>
        <authorList>
            <person name="Paukszto L."/>
            <person name="Sawicki J."/>
            <person name="Karawczyk K."/>
            <person name="Piernik-Szablinska J."/>
            <person name="Szczecinska M."/>
            <person name="Mazdziarz M."/>
        </authorList>
    </citation>
    <scope>NUCLEOTIDE SEQUENCE [LARGE SCALE GENOMIC DNA]</scope>
    <source>
        <strain evidence="1">Rf_01</strain>
        <tissue evidence="1">Aerial parts of the thallus</tissue>
    </source>
</reference>
<dbReference type="Proteomes" id="UP001605036">
    <property type="component" value="Unassembled WGS sequence"/>
</dbReference>
<comment type="caution">
    <text evidence="1">The sequence shown here is derived from an EMBL/GenBank/DDBJ whole genome shotgun (WGS) entry which is preliminary data.</text>
</comment>
<accession>A0ABD1XGD9</accession>
<proteinExistence type="predicted"/>
<organism evidence="1 2">
    <name type="scientific">Riccia fluitans</name>
    <dbReference type="NCBI Taxonomy" id="41844"/>
    <lineage>
        <taxon>Eukaryota</taxon>
        <taxon>Viridiplantae</taxon>
        <taxon>Streptophyta</taxon>
        <taxon>Embryophyta</taxon>
        <taxon>Marchantiophyta</taxon>
        <taxon>Marchantiopsida</taxon>
        <taxon>Marchantiidae</taxon>
        <taxon>Marchantiales</taxon>
        <taxon>Ricciaceae</taxon>
        <taxon>Riccia</taxon>
    </lineage>
</organism>
<keyword evidence="2" id="KW-1185">Reference proteome</keyword>
<name>A0ABD1XGD9_9MARC</name>
<dbReference type="EMBL" id="JBHFFA010000008">
    <property type="protein sequence ID" value="KAL2608022.1"/>
    <property type="molecule type" value="Genomic_DNA"/>
</dbReference>
<protein>
    <submittedName>
        <fullName evidence="1">Uncharacterized protein</fullName>
    </submittedName>
</protein>
<sequence>MDGTSYPADVGLTSDGVREPGRVGSHLTTAWANVSLDKVHCAVVNPRQPTDINERLSATRRAREGCTGWLNPLCWALVPPLSAGSQTVVSLEAVLREERRGSAARDLEGVGYCSREPLLTDWIKLDNRWAPEGYGQEGTHQSGALVSSHPILSFLISGDPSLSELADRRGIAEAERFAGSGPIRELPRKVICQETHGRALSETANVKGPARYSVERLGMIELRGMIAPRFVILVSLWVPHSSRMRPSDLPPANAVLPDATLAAVRVGPAPAMISLCQLARCFQGVLCLVLHFAVPVPLYDLIRRSICHAVRADASCCVDGLPSRTWQGFLPGHFLPAVAGQVSFAIFSNDPLPLKSPLQPCRGLRG</sequence>